<sequence length="498" mass="54782">MGLKLDGKWHNQSLNNTGNKPLILSINEIAIAQPIGTAKIANNLEHLFRFHGDLRILSLNGHDLLRPIRVMKRQKGTSASSQIQELNLNSSEQVETTNIRMDNKHRNLSADHALKNGGRLRQTTMSSQQLNNLSSKFQNDSISSVSASFFFTKSPLGCLKQNARNCIPEPAAEDTSRLQRWAIILSNYDFDINTSLPILCLIDWHSPECREQHYQIPAPKFASAQFLPLSESNEDLNNEDGFFTPIISKSLNWEAQRITSTLKTTSPTSPPTFQTSPPTKATSVYSTKSFSSLSTSTVTSTTTTRKRPHSWTRPKPKLEHFTFAPTPKPSTSTTTRKTLAPRFPVDPNDPTLYAVRPTTPMNGASQYGNTPTTMVPSTSNNQLGNDKKFLIGVGSLSIVVMLGAILLCVFFKRPHQICAQMAAAAAGGGLGGTIGQSSTNGPKSGYTPIPPNEFSPQVQHHQMREFESNNNGVGAHVGTLVVIIRIIFMTEPMFCSVY</sequence>
<feature type="region of interest" description="Disordered" evidence="1">
    <location>
        <begin position="435"/>
        <end position="454"/>
    </location>
</feature>
<evidence type="ECO:0000313" key="3">
    <source>
        <dbReference type="Proteomes" id="UP000887563"/>
    </source>
</evidence>
<evidence type="ECO:0000313" key="4">
    <source>
        <dbReference type="WBParaSite" id="Minc3s00021g01360"/>
    </source>
</evidence>
<protein>
    <submittedName>
        <fullName evidence="4">Uncharacterized protein</fullName>
    </submittedName>
</protein>
<proteinExistence type="predicted"/>
<accession>A0A914KJ10</accession>
<keyword evidence="2" id="KW-1133">Transmembrane helix</keyword>
<feature type="compositionally biased region" description="Low complexity" evidence="1">
    <location>
        <begin position="321"/>
        <end position="342"/>
    </location>
</feature>
<dbReference type="Proteomes" id="UP000887563">
    <property type="component" value="Unplaced"/>
</dbReference>
<dbReference type="WBParaSite" id="Minc3s00021g01360">
    <property type="protein sequence ID" value="Minc3s00021g01360"/>
    <property type="gene ID" value="Minc3s00021g01360"/>
</dbReference>
<keyword evidence="2" id="KW-0472">Membrane</keyword>
<reference evidence="4" key="1">
    <citation type="submission" date="2022-11" db="UniProtKB">
        <authorList>
            <consortium name="WormBaseParasite"/>
        </authorList>
    </citation>
    <scope>IDENTIFICATION</scope>
</reference>
<feature type="compositionally biased region" description="Basic residues" evidence="1">
    <location>
        <begin position="304"/>
        <end position="315"/>
    </location>
</feature>
<organism evidence="3 4">
    <name type="scientific">Meloidogyne incognita</name>
    <name type="common">Southern root-knot nematode worm</name>
    <name type="synonym">Oxyuris incognita</name>
    <dbReference type="NCBI Taxonomy" id="6306"/>
    <lineage>
        <taxon>Eukaryota</taxon>
        <taxon>Metazoa</taxon>
        <taxon>Ecdysozoa</taxon>
        <taxon>Nematoda</taxon>
        <taxon>Chromadorea</taxon>
        <taxon>Rhabditida</taxon>
        <taxon>Tylenchina</taxon>
        <taxon>Tylenchomorpha</taxon>
        <taxon>Tylenchoidea</taxon>
        <taxon>Meloidogynidae</taxon>
        <taxon>Meloidogyninae</taxon>
        <taxon>Meloidogyne</taxon>
        <taxon>Meloidogyne incognita group</taxon>
    </lineage>
</organism>
<keyword evidence="3" id="KW-1185">Reference proteome</keyword>
<feature type="region of interest" description="Disordered" evidence="1">
    <location>
        <begin position="262"/>
        <end position="281"/>
    </location>
</feature>
<evidence type="ECO:0000256" key="2">
    <source>
        <dbReference type="SAM" id="Phobius"/>
    </source>
</evidence>
<dbReference type="AlphaFoldDB" id="A0A914KJ10"/>
<evidence type="ECO:0000256" key="1">
    <source>
        <dbReference type="SAM" id="MobiDB-lite"/>
    </source>
</evidence>
<feature type="region of interest" description="Disordered" evidence="1">
    <location>
        <begin position="296"/>
        <end position="351"/>
    </location>
</feature>
<feature type="transmembrane region" description="Helical" evidence="2">
    <location>
        <begin position="389"/>
        <end position="411"/>
    </location>
</feature>
<keyword evidence="2" id="KW-0812">Transmembrane</keyword>
<name>A0A914KJ10_MELIC</name>